<feature type="compositionally biased region" description="Polar residues" evidence="4">
    <location>
        <begin position="38"/>
        <end position="48"/>
    </location>
</feature>
<feature type="domain" description="EF-hand" evidence="5">
    <location>
        <begin position="134"/>
        <end position="169"/>
    </location>
</feature>
<feature type="compositionally biased region" description="Low complexity" evidence="4">
    <location>
        <begin position="17"/>
        <end position="31"/>
    </location>
</feature>
<keyword evidence="1" id="KW-0479">Metal-binding</keyword>
<dbReference type="CDD" id="cd00051">
    <property type="entry name" value="EFh"/>
    <property type="match status" value="2"/>
</dbReference>
<evidence type="ECO:0000256" key="3">
    <source>
        <dbReference type="ARBA" id="ARBA00022837"/>
    </source>
</evidence>
<proteinExistence type="predicted"/>
<dbReference type="Pfam" id="PF13499">
    <property type="entry name" value="EF-hand_7"/>
    <property type="match status" value="2"/>
</dbReference>
<dbReference type="InterPro" id="IPR018247">
    <property type="entry name" value="EF_Hand_1_Ca_BS"/>
</dbReference>
<feature type="domain" description="EF-hand" evidence="5">
    <location>
        <begin position="56"/>
        <end position="91"/>
    </location>
</feature>
<keyword evidence="7" id="KW-1185">Reference proteome</keyword>
<comment type="caution">
    <text evidence="6">The sequence shown here is derived from an EMBL/GenBank/DDBJ whole genome shotgun (WGS) entry which is preliminary data.</text>
</comment>
<reference evidence="6" key="1">
    <citation type="submission" date="2019-12" db="EMBL/GenBank/DDBJ databases">
        <authorList>
            <person name="Scholes J."/>
        </authorList>
    </citation>
    <scope>NUCLEOTIDE SEQUENCE</scope>
</reference>
<feature type="domain" description="EF-hand" evidence="5">
    <location>
        <begin position="171"/>
        <end position="205"/>
    </location>
</feature>
<gene>
    <name evidence="6" type="ORF">SHERM_08682</name>
</gene>
<evidence type="ECO:0000256" key="2">
    <source>
        <dbReference type="ARBA" id="ARBA00022737"/>
    </source>
</evidence>
<name>A0A9N7P1F7_STRHE</name>
<dbReference type="EMBL" id="CACSLK010034598">
    <property type="protein sequence ID" value="CAA0842827.1"/>
    <property type="molecule type" value="Genomic_DNA"/>
</dbReference>
<feature type="domain" description="EF-hand" evidence="5">
    <location>
        <begin position="97"/>
        <end position="132"/>
    </location>
</feature>
<dbReference type="PROSITE" id="PS00018">
    <property type="entry name" value="EF_HAND_1"/>
    <property type="match status" value="4"/>
</dbReference>
<feature type="region of interest" description="Disordered" evidence="4">
    <location>
        <begin position="17"/>
        <end position="51"/>
    </location>
</feature>
<dbReference type="InterPro" id="IPR011992">
    <property type="entry name" value="EF-hand-dom_pair"/>
</dbReference>
<dbReference type="OrthoDB" id="26525at2759"/>
<keyword evidence="3" id="KW-0106">Calcium</keyword>
<accession>A0A9N7P1F7</accession>
<dbReference type="Proteomes" id="UP001153555">
    <property type="component" value="Unassembled WGS sequence"/>
</dbReference>
<dbReference type="GO" id="GO:0043226">
    <property type="term" value="C:organelle"/>
    <property type="evidence" value="ECO:0007669"/>
    <property type="project" value="UniProtKB-ARBA"/>
</dbReference>
<dbReference type="PANTHER" id="PTHR10891">
    <property type="entry name" value="EF-HAND CALCIUM-BINDING DOMAIN CONTAINING PROTEIN"/>
    <property type="match status" value="1"/>
</dbReference>
<dbReference type="SUPFAM" id="SSF47473">
    <property type="entry name" value="EF-hand"/>
    <property type="match status" value="1"/>
</dbReference>
<evidence type="ECO:0000313" key="6">
    <source>
        <dbReference type="EMBL" id="CAA0842827.1"/>
    </source>
</evidence>
<evidence type="ECO:0000259" key="5">
    <source>
        <dbReference type="PROSITE" id="PS50222"/>
    </source>
</evidence>
<evidence type="ECO:0000256" key="1">
    <source>
        <dbReference type="ARBA" id="ARBA00022723"/>
    </source>
</evidence>
<dbReference type="GO" id="GO:0005509">
    <property type="term" value="F:calcium ion binding"/>
    <property type="evidence" value="ECO:0007669"/>
    <property type="project" value="InterPro"/>
</dbReference>
<evidence type="ECO:0000256" key="4">
    <source>
        <dbReference type="SAM" id="MobiDB-lite"/>
    </source>
</evidence>
<dbReference type="InterPro" id="IPR002048">
    <property type="entry name" value="EF_hand_dom"/>
</dbReference>
<dbReference type="AlphaFoldDB" id="A0A9N7P1F7"/>
<dbReference type="InterPro" id="IPR039647">
    <property type="entry name" value="EF_hand_pair_protein_CML-like"/>
</dbReference>
<dbReference type="Gene3D" id="1.10.238.10">
    <property type="entry name" value="EF-hand"/>
    <property type="match status" value="2"/>
</dbReference>
<protein>
    <submittedName>
        <fullName evidence="6">Probable calcium-binding protein CML36</fullName>
    </submittedName>
</protein>
<organism evidence="6 7">
    <name type="scientific">Striga hermonthica</name>
    <name type="common">Purple witchweed</name>
    <name type="synonym">Buchnera hermonthica</name>
    <dbReference type="NCBI Taxonomy" id="68872"/>
    <lineage>
        <taxon>Eukaryota</taxon>
        <taxon>Viridiplantae</taxon>
        <taxon>Streptophyta</taxon>
        <taxon>Embryophyta</taxon>
        <taxon>Tracheophyta</taxon>
        <taxon>Spermatophyta</taxon>
        <taxon>Magnoliopsida</taxon>
        <taxon>eudicotyledons</taxon>
        <taxon>Gunneridae</taxon>
        <taxon>Pentapetalae</taxon>
        <taxon>asterids</taxon>
        <taxon>lamiids</taxon>
        <taxon>Lamiales</taxon>
        <taxon>Orobanchaceae</taxon>
        <taxon>Buchnereae</taxon>
        <taxon>Striga</taxon>
    </lineage>
</organism>
<dbReference type="SMART" id="SM00054">
    <property type="entry name" value="EFh"/>
    <property type="match status" value="4"/>
</dbReference>
<keyword evidence="2" id="KW-0677">Repeat</keyword>
<dbReference type="PROSITE" id="PS50222">
    <property type="entry name" value="EF_HAND_2"/>
    <property type="match status" value="4"/>
</dbReference>
<dbReference type="FunFam" id="1.10.238.10:FF:000178">
    <property type="entry name" value="Calmodulin-2 A"/>
    <property type="match status" value="1"/>
</dbReference>
<evidence type="ECO:0000313" key="7">
    <source>
        <dbReference type="Proteomes" id="UP001153555"/>
    </source>
</evidence>
<sequence>MKLAHKLRKLFISGKSRSFSSRTTSFSSSSSDGGDCSKNPNGGSTPTSVLPEIPAGVYAELRQAFEMIDRDGDGKVAKEELARLLCRLSGGGDGPPDREDELRSVLDEVDRDGDGCVSLEEFCAFVSAFAPSTAGDSELREVFGFFDSDRDGRITAEELLRVFATIGDARCTLEDCRRMISGADRNGDGFVCFEDFSLMMEVQHR</sequence>